<dbReference type="InterPro" id="IPR044068">
    <property type="entry name" value="CB"/>
</dbReference>
<dbReference type="InterPro" id="IPR013762">
    <property type="entry name" value="Integrase-like_cat_sf"/>
</dbReference>
<gene>
    <name evidence="9" type="ORF">HIJ39_13895</name>
</gene>
<comment type="function">
    <text evidence="1">Site-specific tyrosine recombinase, which acts by catalyzing the cutting and rejoining of the recombining DNA molecules.</text>
</comment>
<dbReference type="GO" id="GO:0015074">
    <property type="term" value="P:DNA integration"/>
    <property type="evidence" value="ECO:0007669"/>
    <property type="project" value="UniProtKB-KW"/>
</dbReference>
<keyword evidence="4 6" id="KW-0238">DNA-binding</keyword>
<dbReference type="InterPro" id="IPR011010">
    <property type="entry name" value="DNA_brk_join_enz"/>
</dbReference>
<dbReference type="AlphaFoldDB" id="A0A7Y0Q4P0"/>
<evidence type="ECO:0000313" key="10">
    <source>
        <dbReference type="Proteomes" id="UP000533476"/>
    </source>
</evidence>
<evidence type="ECO:0000313" key="9">
    <source>
        <dbReference type="EMBL" id="NMP23434.1"/>
    </source>
</evidence>
<dbReference type="PANTHER" id="PTHR30349:SF64">
    <property type="entry name" value="PROPHAGE INTEGRASE INTD-RELATED"/>
    <property type="match status" value="1"/>
</dbReference>
<dbReference type="GO" id="GO:0006310">
    <property type="term" value="P:DNA recombination"/>
    <property type="evidence" value="ECO:0007669"/>
    <property type="project" value="UniProtKB-KW"/>
</dbReference>
<dbReference type="CDD" id="cd01189">
    <property type="entry name" value="INT_ICEBs1_C_like"/>
    <property type="match status" value="1"/>
</dbReference>
<dbReference type="InterPro" id="IPR002104">
    <property type="entry name" value="Integrase_catalytic"/>
</dbReference>
<dbReference type="EMBL" id="JABBVZ010000051">
    <property type="protein sequence ID" value="NMP23434.1"/>
    <property type="molecule type" value="Genomic_DNA"/>
</dbReference>
<protein>
    <submittedName>
        <fullName evidence="9">Site-specific integrase</fullName>
    </submittedName>
</protein>
<dbReference type="Pfam" id="PF14659">
    <property type="entry name" value="Phage_int_SAM_3"/>
    <property type="match status" value="1"/>
</dbReference>
<comment type="similarity">
    <text evidence="2">Belongs to the 'phage' integrase family.</text>
</comment>
<organism evidence="9 10">
    <name type="scientific">Sulfobacillus harzensis</name>
    <dbReference type="NCBI Taxonomy" id="2729629"/>
    <lineage>
        <taxon>Bacteria</taxon>
        <taxon>Bacillati</taxon>
        <taxon>Bacillota</taxon>
        <taxon>Clostridia</taxon>
        <taxon>Eubacteriales</taxon>
        <taxon>Clostridiales Family XVII. Incertae Sedis</taxon>
        <taxon>Sulfobacillus</taxon>
    </lineage>
</organism>
<dbReference type="Gene3D" id="1.10.150.130">
    <property type="match status" value="1"/>
</dbReference>
<reference evidence="9 10" key="1">
    <citation type="submission" date="2020-04" db="EMBL/GenBank/DDBJ databases">
        <authorList>
            <person name="Zhang R."/>
            <person name="Schippers A."/>
        </authorList>
    </citation>
    <scope>NUCLEOTIDE SEQUENCE [LARGE SCALE GENOMIC DNA]</scope>
    <source>
        <strain evidence="9 10">DSM 109850</strain>
    </source>
</reference>
<dbReference type="InterPro" id="IPR010998">
    <property type="entry name" value="Integrase_recombinase_N"/>
</dbReference>
<keyword evidence="3" id="KW-0229">DNA integration</keyword>
<dbReference type="InterPro" id="IPR050090">
    <property type="entry name" value="Tyrosine_recombinase_XerCD"/>
</dbReference>
<dbReference type="InterPro" id="IPR004107">
    <property type="entry name" value="Integrase_SAM-like_N"/>
</dbReference>
<dbReference type="Pfam" id="PF00589">
    <property type="entry name" value="Phage_integrase"/>
    <property type="match status" value="1"/>
</dbReference>
<feature type="domain" description="Tyr recombinase" evidence="7">
    <location>
        <begin position="182"/>
        <end position="379"/>
    </location>
</feature>
<dbReference type="SUPFAM" id="SSF56349">
    <property type="entry name" value="DNA breaking-rejoining enzymes"/>
    <property type="match status" value="1"/>
</dbReference>
<evidence type="ECO:0000259" key="8">
    <source>
        <dbReference type="PROSITE" id="PS51900"/>
    </source>
</evidence>
<evidence type="ECO:0000259" key="7">
    <source>
        <dbReference type="PROSITE" id="PS51898"/>
    </source>
</evidence>
<sequence length="394" mass="44835">MGRPKTGKIIARGENTWRLYWELGDDAETGKRRQKTETFHGTKEEARKFWRKRQAEIDAGKHPQRAKGMTVADLMTRWMADALPTRKLAPKTLEQYRDVTRLYIIPTLGDVTLERLTPLDLQKSLRSWMESPRRDGRPGTLSPTTVRTTYIVLRSALKQALLWELIDRNPADRVPIPPKAAYTPTVWDSEAVKSFLAVAEDHRWGAGFRLGLFCGLRRGEILGLQWGDINWEEGSVIIRRARIHVKGTGEVFNPTKRERQRIVVLDAVSLAWLERRREYAEAERRAAGELYHDHGLVIQTALGTPVATRNFNRSFDTLCQHAGVPKIRLHDLRHTHGTALHEAGVDLKTIQQRLGHSSIGITAKYYLHPGLGPQADAVDRLARQWENGPKNGPK</sequence>
<dbReference type="Proteomes" id="UP000533476">
    <property type="component" value="Unassembled WGS sequence"/>
</dbReference>
<evidence type="ECO:0000256" key="6">
    <source>
        <dbReference type="PROSITE-ProRule" id="PRU01248"/>
    </source>
</evidence>
<accession>A0A7Y0Q4P0</accession>
<dbReference type="RefSeq" id="WP_169100706.1">
    <property type="nucleotide sequence ID" value="NZ_JABBVZ010000051.1"/>
</dbReference>
<feature type="domain" description="Core-binding (CB)" evidence="8">
    <location>
        <begin position="69"/>
        <end position="161"/>
    </location>
</feature>
<evidence type="ECO:0000256" key="2">
    <source>
        <dbReference type="ARBA" id="ARBA00008857"/>
    </source>
</evidence>
<keyword evidence="10" id="KW-1185">Reference proteome</keyword>
<evidence type="ECO:0000256" key="4">
    <source>
        <dbReference type="ARBA" id="ARBA00023125"/>
    </source>
</evidence>
<evidence type="ECO:0000256" key="3">
    <source>
        <dbReference type="ARBA" id="ARBA00022908"/>
    </source>
</evidence>
<dbReference type="Gene3D" id="1.10.443.10">
    <property type="entry name" value="Intergrase catalytic core"/>
    <property type="match status" value="1"/>
</dbReference>
<keyword evidence="5" id="KW-0233">DNA recombination</keyword>
<evidence type="ECO:0000256" key="1">
    <source>
        <dbReference type="ARBA" id="ARBA00003283"/>
    </source>
</evidence>
<comment type="caution">
    <text evidence="9">The sequence shown here is derived from an EMBL/GenBank/DDBJ whole genome shotgun (WGS) entry which is preliminary data.</text>
</comment>
<dbReference type="PROSITE" id="PS51900">
    <property type="entry name" value="CB"/>
    <property type="match status" value="1"/>
</dbReference>
<name>A0A7Y0Q4P0_9FIRM</name>
<dbReference type="GO" id="GO:0003677">
    <property type="term" value="F:DNA binding"/>
    <property type="evidence" value="ECO:0007669"/>
    <property type="project" value="UniProtKB-UniRule"/>
</dbReference>
<dbReference type="PANTHER" id="PTHR30349">
    <property type="entry name" value="PHAGE INTEGRASE-RELATED"/>
    <property type="match status" value="1"/>
</dbReference>
<dbReference type="PROSITE" id="PS51898">
    <property type="entry name" value="TYR_RECOMBINASE"/>
    <property type="match status" value="1"/>
</dbReference>
<evidence type="ECO:0000256" key="5">
    <source>
        <dbReference type="ARBA" id="ARBA00023172"/>
    </source>
</evidence>
<proteinExistence type="inferred from homology"/>